<dbReference type="Pfam" id="PF05903">
    <property type="entry name" value="Peptidase_C97"/>
    <property type="match status" value="1"/>
</dbReference>
<dbReference type="EMBL" id="JAVIJP010000087">
    <property type="protein sequence ID" value="KAL3616743.1"/>
    <property type="molecule type" value="Genomic_DNA"/>
</dbReference>
<comment type="similarity">
    <text evidence="1">Belongs to the DeSI family.</text>
</comment>
<accession>A0ABD3BHP8</accession>
<protein>
    <recommendedName>
        <fullName evidence="4">PPPDE domain-containing protein</fullName>
    </recommendedName>
</protein>
<dbReference type="PROSITE" id="PS51858">
    <property type="entry name" value="PPPDE"/>
    <property type="match status" value="1"/>
</dbReference>
<evidence type="ECO:0000256" key="2">
    <source>
        <dbReference type="ARBA" id="ARBA00022670"/>
    </source>
</evidence>
<gene>
    <name evidence="5" type="ORF">CASFOL_039137</name>
</gene>
<dbReference type="PANTHER" id="PTHR12378:SF9">
    <property type="entry name" value="OS06G0107000 PROTEIN"/>
    <property type="match status" value="1"/>
</dbReference>
<organism evidence="5 6">
    <name type="scientific">Castilleja foliolosa</name>
    <dbReference type="NCBI Taxonomy" id="1961234"/>
    <lineage>
        <taxon>Eukaryota</taxon>
        <taxon>Viridiplantae</taxon>
        <taxon>Streptophyta</taxon>
        <taxon>Embryophyta</taxon>
        <taxon>Tracheophyta</taxon>
        <taxon>Spermatophyta</taxon>
        <taxon>Magnoliopsida</taxon>
        <taxon>eudicotyledons</taxon>
        <taxon>Gunneridae</taxon>
        <taxon>Pentapetalae</taxon>
        <taxon>asterids</taxon>
        <taxon>lamiids</taxon>
        <taxon>Lamiales</taxon>
        <taxon>Orobanchaceae</taxon>
        <taxon>Pedicularideae</taxon>
        <taxon>Castillejinae</taxon>
        <taxon>Castilleja</taxon>
    </lineage>
</organism>
<dbReference type="InterPro" id="IPR042266">
    <property type="entry name" value="PPPDE_sf"/>
</dbReference>
<evidence type="ECO:0000313" key="6">
    <source>
        <dbReference type="Proteomes" id="UP001632038"/>
    </source>
</evidence>
<dbReference type="AlphaFoldDB" id="A0ABD3BHP8"/>
<sequence length="123" mass="13591">MATMNGLLGSVNKVNRILRELSREWPGHSYDLLSKNCNHFCDEFCERLGVPKLPVNRFAHAGDAAVGIAGNTAYRGTYGSQRLMELLPFQKMSGTRLLAVGLKSGCILDVVFPNFVFVLVLFV</sequence>
<dbReference type="GO" id="GO:0006508">
    <property type="term" value="P:proteolysis"/>
    <property type="evidence" value="ECO:0007669"/>
    <property type="project" value="UniProtKB-KW"/>
</dbReference>
<dbReference type="PANTHER" id="PTHR12378">
    <property type="entry name" value="DESUMOYLATING ISOPEPTIDASE"/>
    <property type="match status" value="1"/>
</dbReference>
<dbReference type="GO" id="GO:0008233">
    <property type="term" value="F:peptidase activity"/>
    <property type="evidence" value="ECO:0007669"/>
    <property type="project" value="UniProtKB-KW"/>
</dbReference>
<keyword evidence="2" id="KW-0645">Protease</keyword>
<dbReference type="InterPro" id="IPR008580">
    <property type="entry name" value="PPPDE_dom"/>
</dbReference>
<evidence type="ECO:0000259" key="4">
    <source>
        <dbReference type="PROSITE" id="PS51858"/>
    </source>
</evidence>
<keyword evidence="3" id="KW-0378">Hydrolase</keyword>
<dbReference type="Gene3D" id="3.90.1720.30">
    <property type="entry name" value="PPPDE domains"/>
    <property type="match status" value="1"/>
</dbReference>
<keyword evidence="6" id="KW-1185">Reference proteome</keyword>
<feature type="domain" description="PPPDE" evidence="4">
    <location>
        <begin position="1"/>
        <end position="63"/>
    </location>
</feature>
<evidence type="ECO:0000313" key="5">
    <source>
        <dbReference type="EMBL" id="KAL3616743.1"/>
    </source>
</evidence>
<evidence type="ECO:0000256" key="1">
    <source>
        <dbReference type="ARBA" id="ARBA00008140"/>
    </source>
</evidence>
<dbReference type="Proteomes" id="UP001632038">
    <property type="component" value="Unassembled WGS sequence"/>
</dbReference>
<name>A0ABD3BHP8_9LAMI</name>
<reference evidence="6" key="1">
    <citation type="journal article" date="2024" name="IScience">
        <title>Strigolactones Initiate the Formation of Haustorium-like Structures in Castilleja.</title>
        <authorList>
            <person name="Buerger M."/>
            <person name="Peterson D."/>
            <person name="Chory J."/>
        </authorList>
    </citation>
    <scope>NUCLEOTIDE SEQUENCE [LARGE SCALE GENOMIC DNA]</scope>
</reference>
<proteinExistence type="inferred from homology"/>
<evidence type="ECO:0000256" key="3">
    <source>
        <dbReference type="ARBA" id="ARBA00022801"/>
    </source>
</evidence>
<comment type="caution">
    <text evidence="5">The sequence shown here is derived from an EMBL/GenBank/DDBJ whole genome shotgun (WGS) entry which is preliminary data.</text>
</comment>